<keyword evidence="6" id="KW-1185">Reference proteome</keyword>
<evidence type="ECO:0000256" key="2">
    <source>
        <dbReference type="ARBA" id="ARBA00023125"/>
    </source>
</evidence>
<organism evidence="5 6">
    <name type="scientific">Methylobacterium jeotgali</name>
    <dbReference type="NCBI Taxonomy" id="381630"/>
    <lineage>
        <taxon>Bacteria</taxon>
        <taxon>Pseudomonadati</taxon>
        <taxon>Pseudomonadota</taxon>
        <taxon>Alphaproteobacteria</taxon>
        <taxon>Hyphomicrobiales</taxon>
        <taxon>Methylobacteriaceae</taxon>
        <taxon>Methylobacterium</taxon>
    </lineage>
</organism>
<evidence type="ECO:0000313" key="6">
    <source>
        <dbReference type="Proteomes" id="UP001055102"/>
    </source>
</evidence>
<reference evidence="5" key="1">
    <citation type="journal article" date="2021" name="Front. Microbiol.">
        <title>Comprehensive Comparative Genomics and Phenotyping of Methylobacterium Species.</title>
        <authorList>
            <person name="Alessa O."/>
            <person name="Ogura Y."/>
            <person name="Fujitani Y."/>
            <person name="Takami H."/>
            <person name="Hayashi T."/>
            <person name="Sahin N."/>
            <person name="Tani A."/>
        </authorList>
    </citation>
    <scope>NUCLEOTIDE SEQUENCE</scope>
    <source>
        <strain evidence="5">LMG 23639</strain>
    </source>
</reference>
<dbReference type="InterPro" id="IPR036388">
    <property type="entry name" value="WH-like_DNA-bd_sf"/>
</dbReference>
<dbReference type="InterPro" id="IPR036390">
    <property type="entry name" value="WH_DNA-bd_sf"/>
</dbReference>
<evidence type="ECO:0000313" key="5">
    <source>
        <dbReference type="EMBL" id="GJE06105.1"/>
    </source>
</evidence>
<dbReference type="Proteomes" id="UP001055102">
    <property type="component" value="Unassembled WGS sequence"/>
</dbReference>
<feature type="domain" description="HTH crp-type" evidence="4">
    <location>
        <begin position="145"/>
        <end position="219"/>
    </location>
</feature>
<evidence type="ECO:0000259" key="4">
    <source>
        <dbReference type="PROSITE" id="PS51063"/>
    </source>
</evidence>
<gene>
    <name evidence="5" type="primary">fixK</name>
    <name evidence="5" type="ORF">AOPFMNJM_1411</name>
</gene>
<reference evidence="5" key="2">
    <citation type="submission" date="2021-08" db="EMBL/GenBank/DDBJ databases">
        <authorList>
            <person name="Tani A."/>
            <person name="Ola A."/>
            <person name="Ogura Y."/>
            <person name="Katsura K."/>
            <person name="Hayashi T."/>
        </authorList>
    </citation>
    <scope>NUCLEOTIDE SEQUENCE</scope>
    <source>
        <strain evidence="5">LMG 23639</strain>
    </source>
</reference>
<dbReference type="Gene3D" id="2.60.120.10">
    <property type="entry name" value="Jelly Rolls"/>
    <property type="match status" value="1"/>
</dbReference>
<name>A0ABQ4SSD0_9HYPH</name>
<comment type="caution">
    <text evidence="5">The sequence shown here is derived from an EMBL/GenBank/DDBJ whole genome shotgun (WGS) entry which is preliminary data.</text>
</comment>
<dbReference type="SUPFAM" id="SSF51206">
    <property type="entry name" value="cAMP-binding domain-like"/>
    <property type="match status" value="1"/>
</dbReference>
<keyword evidence="2" id="KW-0238">DNA-binding</keyword>
<accession>A0ABQ4SSD0</accession>
<dbReference type="Pfam" id="PF00027">
    <property type="entry name" value="cNMP_binding"/>
    <property type="match status" value="1"/>
</dbReference>
<dbReference type="InterPro" id="IPR000595">
    <property type="entry name" value="cNMP-bd_dom"/>
</dbReference>
<dbReference type="SUPFAM" id="SSF46785">
    <property type="entry name" value="Winged helix' DNA-binding domain"/>
    <property type="match status" value="1"/>
</dbReference>
<dbReference type="CDD" id="cd00038">
    <property type="entry name" value="CAP_ED"/>
    <property type="match status" value="1"/>
</dbReference>
<proteinExistence type="predicted"/>
<evidence type="ECO:0000256" key="3">
    <source>
        <dbReference type="ARBA" id="ARBA00023163"/>
    </source>
</evidence>
<dbReference type="RefSeq" id="WP_238274735.1">
    <property type="nucleotide sequence ID" value="NZ_BPQR01000022.1"/>
</dbReference>
<dbReference type="SMART" id="SM00419">
    <property type="entry name" value="HTH_CRP"/>
    <property type="match status" value="1"/>
</dbReference>
<dbReference type="Pfam" id="PF13545">
    <property type="entry name" value="HTH_Crp_2"/>
    <property type="match status" value="1"/>
</dbReference>
<dbReference type="EMBL" id="BPQR01000022">
    <property type="protein sequence ID" value="GJE06105.1"/>
    <property type="molecule type" value="Genomic_DNA"/>
</dbReference>
<protein>
    <submittedName>
        <fullName evidence="5">Nitrogen fixation regulation protein FixK</fullName>
    </submittedName>
</protein>
<sequence>MTSPFVQKLRHGACLTEEDALLLDQLARPVHVAQAHHDILMEGDPPHTLTLILEGWACRYKQLDDGRRQIIALFLPGDLCEPYGILPHFMDHSLGAITAIRYARIRPDEMRALARANARIEEALWWDMLLQSAMQHEQTVSFGRRLAAERLAHFICELRLRLALVGLADETGFELPLIQSQLADAMGLTAVHINRTLMELRAAGLIELQRKQLTIRDPEALRNLAVFDPVYFHLDQRKDCNG</sequence>
<dbReference type="InterPro" id="IPR012318">
    <property type="entry name" value="HTH_CRP"/>
</dbReference>
<dbReference type="Gene3D" id="1.10.10.10">
    <property type="entry name" value="Winged helix-like DNA-binding domain superfamily/Winged helix DNA-binding domain"/>
    <property type="match status" value="1"/>
</dbReference>
<keyword evidence="1" id="KW-0805">Transcription regulation</keyword>
<keyword evidence="3" id="KW-0804">Transcription</keyword>
<dbReference type="InterPro" id="IPR014710">
    <property type="entry name" value="RmlC-like_jellyroll"/>
</dbReference>
<dbReference type="PROSITE" id="PS51063">
    <property type="entry name" value="HTH_CRP_2"/>
    <property type="match status" value="1"/>
</dbReference>
<dbReference type="InterPro" id="IPR018490">
    <property type="entry name" value="cNMP-bd_dom_sf"/>
</dbReference>
<evidence type="ECO:0000256" key="1">
    <source>
        <dbReference type="ARBA" id="ARBA00023015"/>
    </source>
</evidence>